<dbReference type="Proteomes" id="UP001300502">
    <property type="component" value="Unassembled WGS sequence"/>
</dbReference>
<dbReference type="CDD" id="cd15481">
    <property type="entry name" value="SRP68-RBD"/>
    <property type="match status" value="1"/>
</dbReference>
<keyword evidence="14" id="KW-1185">Reference proteome</keyword>
<comment type="similarity">
    <text evidence="4 12">Belongs to the SRP68 family.</text>
</comment>
<dbReference type="PANTHER" id="PTHR12860:SF0">
    <property type="entry name" value="SIGNAL RECOGNITION PARTICLE SUBUNIT SRP68"/>
    <property type="match status" value="1"/>
</dbReference>
<evidence type="ECO:0000256" key="8">
    <source>
        <dbReference type="ARBA" id="ARBA00023135"/>
    </source>
</evidence>
<evidence type="ECO:0000256" key="3">
    <source>
        <dbReference type="ARBA" id="ARBA00004604"/>
    </source>
</evidence>
<keyword evidence="6" id="KW-0256">Endoplasmic reticulum</keyword>
<dbReference type="GO" id="GO:0006614">
    <property type="term" value="P:SRP-dependent cotranslational protein targeting to membrane"/>
    <property type="evidence" value="ECO:0007669"/>
    <property type="project" value="InterPro"/>
</dbReference>
<dbReference type="AlphaFoldDB" id="A0AAV9IP02"/>
<dbReference type="Pfam" id="PF16969">
    <property type="entry name" value="SRP68"/>
    <property type="match status" value="1"/>
</dbReference>
<dbReference type="GO" id="GO:0005783">
    <property type="term" value="C:endoplasmic reticulum"/>
    <property type="evidence" value="ECO:0007669"/>
    <property type="project" value="UniProtKB-SubCell"/>
</dbReference>
<evidence type="ECO:0000313" key="13">
    <source>
        <dbReference type="EMBL" id="KAK4529099.1"/>
    </source>
</evidence>
<reference evidence="13 14" key="1">
    <citation type="submission" date="2022-07" db="EMBL/GenBank/DDBJ databases">
        <title>Genome-wide signatures of adaptation to extreme environments.</title>
        <authorList>
            <person name="Cho C.H."/>
            <person name="Yoon H.S."/>
        </authorList>
    </citation>
    <scope>NUCLEOTIDE SEQUENCE [LARGE SCALE GENOMIC DNA]</scope>
    <source>
        <strain evidence="13 14">108.79 E11</strain>
    </source>
</reference>
<keyword evidence="7 12" id="KW-0694">RNA-binding</keyword>
<dbReference type="GO" id="GO:0005047">
    <property type="term" value="F:signal recognition particle binding"/>
    <property type="evidence" value="ECO:0007669"/>
    <property type="project" value="InterPro"/>
</dbReference>
<gene>
    <name evidence="13" type="ORF">GAYE_SCF7681MG7051</name>
</gene>
<proteinExistence type="inferred from homology"/>
<evidence type="ECO:0000256" key="11">
    <source>
        <dbReference type="ARBA" id="ARBA00029498"/>
    </source>
</evidence>
<evidence type="ECO:0000256" key="7">
    <source>
        <dbReference type="ARBA" id="ARBA00022884"/>
    </source>
</evidence>
<dbReference type="GO" id="GO:0005730">
    <property type="term" value="C:nucleolus"/>
    <property type="evidence" value="ECO:0007669"/>
    <property type="project" value="UniProtKB-SubCell"/>
</dbReference>
<evidence type="ECO:0000256" key="4">
    <source>
        <dbReference type="ARBA" id="ARBA00009352"/>
    </source>
</evidence>
<evidence type="ECO:0000256" key="10">
    <source>
        <dbReference type="ARBA" id="ARBA00023274"/>
    </source>
</evidence>
<comment type="caution">
    <text evidence="13">The sequence shown here is derived from an EMBL/GenBank/DDBJ whole genome shotgun (WGS) entry which is preliminary data.</text>
</comment>
<accession>A0AAV9IP02</accession>
<keyword evidence="10 12" id="KW-0687">Ribonucleoprotein</keyword>
<evidence type="ECO:0000256" key="5">
    <source>
        <dbReference type="ARBA" id="ARBA00022490"/>
    </source>
</evidence>
<dbReference type="GO" id="GO:0030942">
    <property type="term" value="F:endoplasmic reticulum signal peptide binding"/>
    <property type="evidence" value="ECO:0007669"/>
    <property type="project" value="InterPro"/>
</dbReference>
<keyword evidence="8 12" id="KW-0733">Signal recognition particle</keyword>
<dbReference type="GO" id="GO:0005786">
    <property type="term" value="C:signal recognition particle, endoplasmic reticulum targeting"/>
    <property type="evidence" value="ECO:0007669"/>
    <property type="project" value="UniProtKB-KW"/>
</dbReference>
<comment type="subcellular location">
    <subcellularLocation>
        <location evidence="2 12">Cytoplasm</location>
    </subcellularLocation>
    <subcellularLocation>
        <location evidence="1">Endoplasmic reticulum</location>
    </subcellularLocation>
    <subcellularLocation>
        <location evidence="3">Nucleus</location>
        <location evidence="3">Nucleolus</location>
    </subcellularLocation>
</comment>
<evidence type="ECO:0000256" key="9">
    <source>
        <dbReference type="ARBA" id="ARBA00023242"/>
    </source>
</evidence>
<dbReference type="InterPro" id="IPR038253">
    <property type="entry name" value="SRP68_N_sf"/>
</dbReference>
<keyword evidence="9" id="KW-0539">Nucleus</keyword>
<keyword evidence="5 12" id="KW-0963">Cytoplasm</keyword>
<evidence type="ECO:0000256" key="6">
    <source>
        <dbReference type="ARBA" id="ARBA00022824"/>
    </source>
</evidence>
<evidence type="ECO:0000313" key="14">
    <source>
        <dbReference type="Proteomes" id="UP001300502"/>
    </source>
</evidence>
<dbReference type="GO" id="GO:0005829">
    <property type="term" value="C:cytosol"/>
    <property type="evidence" value="ECO:0007669"/>
    <property type="project" value="UniProtKB-ARBA"/>
</dbReference>
<evidence type="ECO:0000256" key="2">
    <source>
        <dbReference type="ARBA" id="ARBA00004496"/>
    </source>
</evidence>
<dbReference type="InterPro" id="IPR026258">
    <property type="entry name" value="SRP68"/>
</dbReference>
<dbReference type="PIRSF" id="PIRSF038995">
    <property type="entry name" value="SRP68"/>
    <property type="match status" value="1"/>
</dbReference>
<dbReference type="EMBL" id="JANCYU010000075">
    <property type="protein sequence ID" value="KAK4529099.1"/>
    <property type="molecule type" value="Genomic_DNA"/>
</dbReference>
<name>A0AAV9IP02_9RHOD</name>
<dbReference type="PANTHER" id="PTHR12860">
    <property type="entry name" value="SIGNAL RECOGNITION PARTICLE 68 KDA PROTEIN"/>
    <property type="match status" value="1"/>
</dbReference>
<evidence type="ECO:0000256" key="12">
    <source>
        <dbReference type="PIRNR" id="PIRNR038995"/>
    </source>
</evidence>
<organism evidence="13 14">
    <name type="scientific">Galdieria yellowstonensis</name>
    <dbReference type="NCBI Taxonomy" id="3028027"/>
    <lineage>
        <taxon>Eukaryota</taxon>
        <taxon>Rhodophyta</taxon>
        <taxon>Bangiophyceae</taxon>
        <taxon>Galdieriales</taxon>
        <taxon>Galdieriaceae</taxon>
        <taxon>Galdieria</taxon>
    </lineage>
</organism>
<comment type="function">
    <text evidence="12">Component of the signal recognition particle (SRP) complex, a ribonucleoprotein complex that mediates the cotranslational targeting of secretory and membrane proteins to the endoplasmic reticulum (ER). The SRP complex interacts with the signal sequence in nascent secretory and membrane proteins and directs them to the membrane of the ER.</text>
</comment>
<sequence length="577" mass="67659">MDDKFAIDILELNKRAQIANGLKHGDYRRYHLYCTKKLHRLRKALKWTQGRGRFVKRKVEEEVVSKGGGDARYLLLVLLQAERAWSHGMELKEEAALLENSKKRNKTVTRRKRQWPLRKCRKAALWAKQLEKLCVAVGVPTKTLLEAQAYAAFMSGNALLEKKQQRKASLECFQRANAILEKLEQTQGISAQQKYIYRQYMQEMEPAIRYCQYQLSKQNSSFDKLNDRQFLSELEQKGNLVQSELQTKENEKLILSVEWRGKRIPIANRRVQQYLSRIANLETSSMLDDTTQLKIIFLYNQAIQLISKEWEQLSATGMDEQVTEELGLLKDYLVSNRVQLALKRNWMSWNTAMESSKAVSWRQRIRLVEQCIQLCEEILQLKSIQNDIETSKFWSHRKLFFRAYCRFYLASYLANRHRWIDSYLLCIKAAEDMQQVSKKEWRDEWIEQRHIDALQENITRQSCISKAYAFLEENQLIDKWNDLSLDSNSAVSIHTPLVNRLQEIVLPTSMETSAKEWKIVDLQPSFMKVPCKPFLFDLASEELAFPDISVFANEETKPDQTRKGLLGKAVSWFSGRK</sequence>
<dbReference type="FunFam" id="1.10.3450.40:FF:000001">
    <property type="entry name" value="Signal recognition particle subunit SRP68"/>
    <property type="match status" value="1"/>
</dbReference>
<evidence type="ECO:0000256" key="1">
    <source>
        <dbReference type="ARBA" id="ARBA00004240"/>
    </source>
</evidence>
<dbReference type="GO" id="GO:0008312">
    <property type="term" value="F:7S RNA binding"/>
    <property type="evidence" value="ECO:0007669"/>
    <property type="project" value="InterPro"/>
</dbReference>
<protein>
    <recommendedName>
        <fullName evidence="11 12">Signal recognition particle subunit SRP68</fullName>
        <shortName evidence="12">SRP68</shortName>
    </recommendedName>
</protein>
<dbReference type="Gene3D" id="1.10.3450.40">
    <property type="entry name" value="Signal recognition particle, SRP68 subunit, RNA-binding domain"/>
    <property type="match status" value="1"/>
</dbReference>
<dbReference type="InterPro" id="IPR034652">
    <property type="entry name" value="SRP68-RBD"/>
</dbReference>